<evidence type="ECO:0000256" key="9">
    <source>
        <dbReference type="SAM" id="MobiDB-lite"/>
    </source>
</evidence>
<dbReference type="Pfam" id="PF00528">
    <property type="entry name" value="BPD_transp_1"/>
    <property type="match status" value="1"/>
</dbReference>
<gene>
    <name evidence="11" type="ORF">SAMN04487926_10966</name>
</gene>
<organism evidence="11 12">
    <name type="scientific">Paraburkholderia steynii</name>
    <dbReference type="NCBI Taxonomy" id="1245441"/>
    <lineage>
        <taxon>Bacteria</taxon>
        <taxon>Pseudomonadati</taxon>
        <taxon>Pseudomonadota</taxon>
        <taxon>Betaproteobacteria</taxon>
        <taxon>Burkholderiales</taxon>
        <taxon>Burkholderiaceae</taxon>
        <taxon>Paraburkholderia</taxon>
    </lineage>
</organism>
<feature type="domain" description="ABC transmembrane type-1" evidence="10">
    <location>
        <begin position="199"/>
        <end position="405"/>
    </location>
</feature>
<keyword evidence="7 8" id="KW-0472">Membrane</keyword>
<keyword evidence="6 8" id="KW-1133">Transmembrane helix</keyword>
<dbReference type="Proteomes" id="UP000198900">
    <property type="component" value="Unassembled WGS sequence"/>
</dbReference>
<feature type="transmembrane region" description="Helical" evidence="8">
    <location>
        <begin position="341"/>
        <end position="362"/>
    </location>
</feature>
<feature type="transmembrane region" description="Helical" evidence="8">
    <location>
        <begin position="263"/>
        <end position="282"/>
    </location>
</feature>
<evidence type="ECO:0000256" key="2">
    <source>
        <dbReference type="ARBA" id="ARBA00007069"/>
    </source>
</evidence>
<accession>A0A7Z7FJ60</accession>
<dbReference type="PANTHER" id="PTHR42929">
    <property type="entry name" value="INNER MEMBRANE ABC TRANSPORTER PERMEASE PROTEIN YDCU-RELATED-RELATED"/>
    <property type="match status" value="1"/>
</dbReference>
<evidence type="ECO:0000256" key="1">
    <source>
        <dbReference type="ARBA" id="ARBA00004651"/>
    </source>
</evidence>
<evidence type="ECO:0000256" key="7">
    <source>
        <dbReference type="ARBA" id="ARBA00023136"/>
    </source>
</evidence>
<dbReference type="InterPro" id="IPR035906">
    <property type="entry name" value="MetI-like_sf"/>
</dbReference>
<comment type="subcellular location">
    <subcellularLocation>
        <location evidence="1 8">Cell membrane</location>
        <topology evidence="1 8">Multi-pass membrane protein</topology>
    </subcellularLocation>
</comment>
<comment type="similarity">
    <text evidence="2">Belongs to the binding-protein-dependent transport system permease family. CysTW subfamily.</text>
</comment>
<evidence type="ECO:0000256" key="3">
    <source>
        <dbReference type="ARBA" id="ARBA00022448"/>
    </source>
</evidence>
<keyword evidence="4" id="KW-1003">Cell membrane</keyword>
<name>A0A7Z7FJ60_9BURK</name>
<proteinExistence type="inferred from homology"/>
<dbReference type="EMBL" id="FNDI01000009">
    <property type="protein sequence ID" value="SDH88121.1"/>
    <property type="molecule type" value="Genomic_DNA"/>
</dbReference>
<feature type="region of interest" description="Disordered" evidence="9">
    <location>
        <begin position="1"/>
        <end position="23"/>
    </location>
</feature>
<evidence type="ECO:0000256" key="6">
    <source>
        <dbReference type="ARBA" id="ARBA00022989"/>
    </source>
</evidence>
<dbReference type="Gene3D" id="1.10.3720.10">
    <property type="entry name" value="MetI-like"/>
    <property type="match status" value="1"/>
</dbReference>
<evidence type="ECO:0000256" key="8">
    <source>
        <dbReference type="RuleBase" id="RU363032"/>
    </source>
</evidence>
<comment type="caution">
    <text evidence="11">The sequence shown here is derived from an EMBL/GenBank/DDBJ whole genome shotgun (WGS) entry which is preliminary data.</text>
</comment>
<dbReference type="RefSeq" id="WP_091779510.1">
    <property type="nucleotide sequence ID" value="NZ_FNDI01000009.1"/>
</dbReference>
<feature type="transmembrane region" description="Helical" evidence="8">
    <location>
        <begin position="382"/>
        <end position="405"/>
    </location>
</feature>
<evidence type="ECO:0000256" key="5">
    <source>
        <dbReference type="ARBA" id="ARBA00022692"/>
    </source>
</evidence>
<evidence type="ECO:0000313" key="11">
    <source>
        <dbReference type="EMBL" id="SDH88121.1"/>
    </source>
</evidence>
<keyword evidence="5 8" id="KW-0812">Transmembrane</keyword>
<feature type="transmembrane region" description="Helical" evidence="8">
    <location>
        <begin position="235"/>
        <end position="257"/>
    </location>
</feature>
<evidence type="ECO:0000259" key="10">
    <source>
        <dbReference type="PROSITE" id="PS50928"/>
    </source>
</evidence>
<dbReference type="PROSITE" id="PS50928">
    <property type="entry name" value="ABC_TM1"/>
    <property type="match status" value="1"/>
</dbReference>
<dbReference type="CDD" id="cd06261">
    <property type="entry name" value="TM_PBP2"/>
    <property type="match status" value="1"/>
</dbReference>
<dbReference type="InterPro" id="IPR000515">
    <property type="entry name" value="MetI-like"/>
</dbReference>
<dbReference type="AlphaFoldDB" id="A0A7Z7FJ60"/>
<feature type="transmembrane region" description="Helical" evidence="8">
    <location>
        <begin position="33"/>
        <end position="57"/>
    </location>
</feature>
<dbReference type="GO" id="GO:0005886">
    <property type="term" value="C:plasma membrane"/>
    <property type="evidence" value="ECO:0007669"/>
    <property type="project" value="UniProtKB-SubCell"/>
</dbReference>
<sequence length="417" mass="45087">MPVSAQAAASGSPTRANGRASFQKAQRRASAQALLLALPLILFLLSTFIAPIALLLARSVQNHEVPDSMPALTRALDAWDGHGVPDERTFALLASGLKEAQGSGQLGTVARRLNFAQAEFRSLLMRTARNLPADAPPAWKPALVEMDERWNAPETWRLLKRAAASPTPDYLLAAVDAQVTPQGSVEFVPDNSSVYRQAFLRTISISATVTVLCLLLGYPVAWMLANLPAKSSNRLMLLVIVPFWTSLLVRTTAWYVLLQPGGVINSLLMGLGLATHPVPLIFNRAGVLIGMTHVLLPYMILAIYSVMKSVSPIYVRAAQSLGAHPFTAFVRVYVPQTLPGVGAGCFLVFVLALGYYITPALLGGAGDEMISQLIAMQTNTQLNWGLAGALSAYLVIFTAIFYFLFNRIVGIDRLRFG</sequence>
<keyword evidence="3 8" id="KW-0813">Transport</keyword>
<keyword evidence="12" id="KW-1185">Reference proteome</keyword>
<dbReference type="PANTHER" id="PTHR42929:SF5">
    <property type="entry name" value="ABC TRANSPORTER PERMEASE PROTEIN"/>
    <property type="match status" value="1"/>
</dbReference>
<dbReference type="GO" id="GO:0055085">
    <property type="term" value="P:transmembrane transport"/>
    <property type="evidence" value="ECO:0007669"/>
    <property type="project" value="InterPro"/>
</dbReference>
<evidence type="ECO:0000256" key="4">
    <source>
        <dbReference type="ARBA" id="ARBA00022475"/>
    </source>
</evidence>
<protein>
    <submittedName>
        <fullName evidence="11">Spermidine/putrescine transport system permease protein</fullName>
    </submittedName>
</protein>
<feature type="transmembrane region" description="Helical" evidence="8">
    <location>
        <begin position="198"/>
        <end position="223"/>
    </location>
</feature>
<evidence type="ECO:0000313" key="12">
    <source>
        <dbReference type="Proteomes" id="UP000198900"/>
    </source>
</evidence>
<dbReference type="SUPFAM" id="SSF161098">
    <property type="entry name" value="MetI-like"/>
    <property type="match status" value="1"/>
</dbReference>
<feature type="transmembrane region" description="Helical" evidence="8">
    <location>
        <begin position="287"/>
        <end position="307"/>
    </location>
</feature>
<reference evidence="11" key="1">
    <citation type="submission" date="2016-10" db="EMBL/GenBank/DDBJ databases">
        <authorList>
            <person name="Varghese N."/>
            <person name="Submissions S."/>
        </authorList>
    </citation>
    <scope>NUCLEOTIDE SEQUENCE [LARGE SCALE GENOMIC DNA]</scope>
    <source>
        <strain evidence="11">YR281</strain>
    </source>
</reference>